<organism evidence="2 3">
    <name type="scientific">Schizosaccharomyces japonicus (strain yFS275 / FY16936)</name>
    <name type="common">Fission yeast</name>
    <dbReference type="NCBI Taxonomy" id="402676"/>
    <lineage>
        <taxon>Eukaryota</taxon>
        <taxon>Fungi</taxon>
        <taxon>Dikarya</taxon>
        <taxon>Ascomycota</taxon>
        <taxon>Taphrinomycotina</taxon>
        <taxon>Schizosaccharomycetes</taxon>
        <taxon>Schizosaccharomycetales</taxon>
        <taxon>Schizosaccharomycetaceae</taxon>
        <taxon>Schizosaccharomyces</taxon>
    </lineage>
</organism>
<reference evidence="2 3" key="1">
    <citation type="journal article" date="2011" name="Science">
        <title>Comparative functional genomics of the fission yeasts.</title>
        <authorList>
            <person name="Rhind N."/>
            <person name="Chen Z."/>
            <person name="Yassour M."/>
            <person name="Thompson D.A."/>
            <person name="Haas B.J."/>
            <person name="Habib N."/>
            <person name="Wapinski I."/>
            <person name="Roy S."/>
            <person name="Lin M.F."/>
            <person name="Heiman D.I."/>
            <person name="Young S.K."/>
            <person name="Furuya K."/>
            <person name="Guo Y."/>
            <person name="Pidoux A."/>
            <person name="Chen H.M."/>
            <person name="Robbertse B."/>
            <person name="Goldberg J.M."/>
            <person name="Aoki K."/>
            <person name="Bayne E.H."/>
            <person name="Berlin A.M."/>
            <person name="Desjardins C.A."/>
            <person name="Dobbs E."/>
            <person name="Dukaj L."/>
            <person name="Fan L."/>
            <person name="FitzGerald M.G."/>
            <person name="French C."/>
            <person name="Gujja S."/>
            <person name="Hansen K."/>
            <person name="Keifenheim D."/>
            <person name="Levin J.Z."/>
            <person name="Mosher R.A."/>
            <person name="Mueller C.A."/>
            <person name="Pfiffner J."/>
            <person name="Priest M."/>
            <person name="Russ C."/>
            <person name="Smialowska A."/>
            <person name="Swoboda P."/>
            <person name="Sykes S.M."/>
            <person name="Vaughn M."/>
            <person name="Vengrova S."/>
            <person name="Yoder R."/>
            <person name="Zeng Q."/>
            <person name="Allshire R."/>
            <person name="Baulcombe D."/>
            <person name="Birren B.W."/>
            <person name="Brown W."/>
            <person name="Ekwall K."/>
            <person name="Kellis M."/>
            <person name="Leatherwood J."/>
            <person name="Levin H."/>
            <person name="Margalit H."/>
            <person name="Martienssen R."/>
            <person name="Nieduszynski C.A."/>
            <person name="Spatafora J.W."/>
            <person name="Friedman N."/>
            <person name="Dalgaard J.Z."/>
            <person name="Baumann P."/>
            <person name="Niki H."/>
            <person name="Regev A."/>
            <person name="Nusbaum C."/>
        </authorList>
    </citation>
    <scope>NUCLEOTIDE SEQUENCE [LARGE SCALE GENOMIC DNA]</scope>
    <source>
        <strain evidence="3">yFS275 / FY16936</strain>
    </source>
</reference>
<feature type="region of interest" description="Disordered" evidence="1">
    <location>
        <begin position="1"/>
        <end position="21"/>
    </location>
</feature>
<gene>
    <name evidence="2" type="ORF">SJAG_00994</name>
</gene>
<feature type="compositionally biased region" description="Basic residues" evidence="1">
    <location>
        <begin position="1"/>
        <end position="13"/>
    </location>
</feature>
<dbReference type="HOGENOM" id="CLU_2347901_0_0_1"/>
<evidence type="ECO:0000313" key="3">
    <source>
        <dbReference type="Proteomes" id="UP000001744"/>
    </source>
</evidence>
<dbReference type="VEuPathDB" id="FungiDB:SJAG_00994"/>
<evidence type="ECO:0000256" key="1">
    <source>
        <dbReference type="SAM" id="MobiDB-lite"/>
    </source>
</evidence>
<name>B6JX66_SCHJY</name>
<keyword evidence="3" id="KW-1185">Reference proteome</keyword>
<accession>B6JX66</accession>
<proteinExistence type="predicted"/>
<dbReference type="JaponicusDB" id="SJAG_00994"/>
<dbReference type="EMBL" id="KE651166">
    <property type="protein sequence ID" value="EEB05967.2"/>
    <property type="molecule type" value="Genomic_DNA"/>
</dbReference>
<dbReference type="Proteomes" id="UP000001744">
    <property type="component" value="Unassembled WGS sequence"/>
</dbReference>
<protein>
    <submittedName>
        <fullName evidence="2">Uncharacterized protein</fullName>
    </submittedName>
</protein>
<dbReference type="GeneID" id="7050864"/>
<evidence type="ECO:0000313" key="2">
    <source>
        <dbReference type="EMBL" id="EEB05967.2"/>
    </source>
</evidence>
<dbReference type="RefSeq" id="XP_002172260.2">
    <property type="nucleotide sequence ID" value="XM_002172224.2"/>
</dbReference>
<dbReference type="AlphaFoldDB" id="B6JX66"/>
<sequence length="97" mass="11420">MRYVGRQRQRREKHSMQEKTNHWKAYAETAVPRVQETVCREILRNADSVENAQWMQVRCCRWTEPSLRQALNDGCVDDDNNDELVQRIHTPCASGSM</sequence>